<dbReference type="PANTHER" id="PTHR43722">
    <property type="entry name" value="PROLINE IMINOPEPTIDASE"/>
    <property type="match status" value="1"/>
</dbReference>
<dbReference type="InterPro" id="IPR002410">
    <property type="entry name" value="Peptidase_S33"/>
</dbReference>
<evidence type="ECO:0000256" key="3">
    <source>
        <dbReference type="ARBA" id="ARBA00010088"/>
    </source>
</evidence>
<sequence>MINKNILAVLFIALIPFSECLGQDVSEIKSQNTPIQIDKLLTPDIGGIKQFVEIKTDDSSKPVLLFLSGGPGSSMMNNAASFTTILKTKFTIVQWDQRDAGKTLKLNPSPIQPSVELMEQDTYQVIEFIRKELHQEKIYLLGSSWGNVLGFYIVKNHPELLHAYFAANPVISQLASEKELLVILKEHFKDNVIASTELASVNIPLKNDEDLFYLRKWLAYKEGKENVTSTEFKNGFLKWSKSWSPVWNAVISVDLPKTLKEVDCPVYFLVGKNDIQTLTSITEKYYEQLKAPKKNLFLFEKSGHQIHKDEPEKFQNTIIGTLPAMASGK</sequence>
<evidence type="ECO:0000313" key="12">
    <source>
        <dbReference type="EMBL" id="MBC3919034.1"/>
    </source>
</evidence>
<evidence type="ECO:0000256" key="2">
    <source>
        <dbReference type="ARBA" id="ARBA00004496"/>
    </source>
</evidence>
<dbReference type="InterPro" id="IPR000073">
    <property type="entry name" value="AB_hydrolase_1"/>
</dbReference>
<comment type="similarity">
    <text evidence="3">Belongs to the peptidase S33 family.</text>
</comment>
<evidence type="ECO:0000256" key="8">
    <source>
        <dbReference type="ARBA" id="ARBA00022670"/>
    </source>
</evidence>
<dbReference type="PANTHER" id="PTHR43722:SF1">
    <property type="entry name" value="PROLINE IMINOPEPTIDASE"/>
    <property type="match status" value="1"/>
</dbReference>
<evidence type="ECO:0000256" key="1">
    <source>
        <dbReference type="ARBA" id="ARBA00001585"/>
    </source>
</evidence>
<evidence type="ECO:0000256" key="9">
    <source>
        <dbReference type="ARBA" id="ARBA00022801"/>
    </source>
</evidence>
<evidence type="ECO:0000256" key="5">
    <source>
        <dbReference type="ARBA" id="ARBA00021843"/>
    </source>
</evidence>
<dbReference type="Pfam" id="PF00561">
    <property type="entry name" value="Abhydrolase_1"/>
    <property type="match status" value="1"/>
</dbReference>
<dbReference type="InterPro" id="IPR005944">
    <property type="entry name" value="Pro_iminopeptidase"/>
</dbReference>
<name>A0ABR6ZTR8_9BURK</name>
<comment type="caution">
    <text evidence="12">The sequence shown here is derived from an EMBL/GenBank/DDBJ whole genome shotgun (WGS) entry which is preliminary data.</text>
</comment>
<comment type="catalytic activity">
    <reaction evidence="1">
        <text>Release of N-terminal proline from a peptide.</text>
        <dbReference type="EC" id="3.4.11.5"/>
    </reaction>
</comment>
<accession>A0ABR6ZTR8</accession>
<keyword evidence="7" id="KW-0963">Cytoplasm</keyword>
<dbReference type="GO" id="GO:0016787">
    <property type="term" value="F:hydrolase activity"/>
    <property type="evidence" value="ECO:0007669"/>
    <property type="project" value="UniProtKB-KW"/>
</dbReference>
<protein>
    <recommendedName>
        <fullName evidence="5">Proline iminopeptidase</fullName>
        <ecNumber evidence="4">3.4.11.5</ecNumber>
    </recommendedName>
    <alternativeName>
        <fullName evidence="10">Prolyl aminopeptidase</fullName>
    </alternativeName>
</protein>
<gene>
    <name evidence="12" type="ORF">H8L32_16200</name>
</gene>
<evidence type="ECO:0000256" key="6">
    <source>
        <dbReference type="ARBA" id="ARBA00022438"/>
    </source>
</evidence>
<keyword evidence="9 12" id="KW-0378">Hydrolase</keyword>
<evidence type="ECO:0000313" key="13">
    <source>
        <dbReference type="Proteomes" id="UP000650424"/>
    </source>
</evidence>
<dbReference type="RefSeq" id="WP_186948305.1">
    <property type="nucleotide sequence ID" value="NZ_JACOGF010000008.1"/>
</dbReference>
<organism evidence="12 13">
    <name type="scientific">Undibacterium hunanense</name>
    <dbReference type="NCBI Taxonomy" id="2762292"/>
    <lineage>
        <taxon>Bacteria</taxon>
        <taxon>Pseudomonadati</taxon>
        <taxon>Pseudomonadota</taxon>
        <taxon>Betaproteobacteria</taxon>
        <taxon>Burkholderiales</taxon>
        <taxon>Oxalobacteraceae</taxon>
        <taxon>Undibacterium</taxon>
    </lineage>
</organism>
<dbReference type="InterPro" id="IPR029058">
    <property type="entry name" value="AB_hydrolase_fold"/>
</dbReference>
<dbReference type="Proteomes" id="UP000650424">
    <property type="component" value="Unassembled WGS sequence"/>
</dbReference>
<keyword evidence="8" id="KW-0645">Protease</keyword>
<keyword evidence="13" id="KW-1185">Reference proteome</keyword>
<dbReference type="Gene3D" id="3.40.50.1820">
    <property type="entry name" value="alpha/beta hydrolase"/>
    <property type="match status" value="1"/>
</dbReference>
<keyword evidence="6" id="KW-0031">Aminopeptidase</keyword>
<evidence type="ECO:0000256" key="10">
    <source>
        <dbReference type="ARBA" id="ARBA00029605"/>
    </source>
</evidence>
<dbReference type="EMBL" id="JACOGF010000008">
    <property type="protein sequence ID" value="MBC3919034.1"/>
    <property type="molecule type" value="Genomic_DNA"/>
</dbReference>
<dbReference type="EC" id="3.4.11.5" evidence="4"/>
<dbReference type="SUPFAM" id="SSF53474">
    <property type="entry name" value="alpha/beta-Hydrolases"/>
    <property type="match status" value="1"/>
</dbReference>
<comment type="subcellular location">
    <subcellularLocation>
        <location evidence="2">Cytoplasm</location>
    </subcellularLocation>
</comment>
<evidence type="ECO:0000256" key="4">
    <source>
        <dbReference type="ARBA" id="ARBA00012568"/>
    </source>
</evidence>
<proteinExistence type="inferred from homology"/>
<dbReference type="PRINTS" id="PR00793">
    <property type="entry name" value="PROAMNOPTASE"/>
</dbReference>
<evidence type="ECO:0000256" key="7">
    <source>
        <dbReference type="ARBA" id="ARBA00022490"/>
    </source>
</evidence>
<feature type="domain" description="AB hydrolase-1" evidence="11">
    <location>
        <begin position="62"/>
        <end position="310"/>
    </location>
</feature>
<reference evidence="12 13" key="1">
    <citation type="submission" date="2020-08" db="EMBL/GenBank/DDBJ databases">
        <title>Novel species isolated from subtropical streams in China.</title>
        <authorList>
            <person name="Lu H."/>
        </authorList>
    </citation>
    <scope>NUCLEOTIDE SEQUENCE [LARGE SCALE GENOMIC DNA]</scope>
    <source>
        <strain evidence="12 13">CY18W</strain>
    </source>
</reference>
<evidence type="ECO:0000259" key="11">
    <source>
        <dbReference type="Pfam" id="PF00561"/>
    </source>
</evidence>